<sequence>MSKLRDLLKIIVLNSAAVLCTVTGPTVQAAYPDRPIRVIVAFPAGGNVDLTTRAVLARMSHELGQPLVVVNMPGAAGSIGAGSVLRTRADGYTLLSTTVLPLVVNPVIIPDIKIRQNDFLTIGLLASVPCLLEVKADNKYGIRNFADFLAHARAHPDDLSVGHGGNGTMNQIVELEIQRDFGIQINPIPYKGSALVLSDLLGGQIDAMIDQLTTSQPQIQQGTLVALAITSAKRVPSLPNVPTFAELGKPDFEMASYSALMAPKGTPTNVLEKLNSALNKAIADPTVQKQLASVGASVAPGNLKEASDIVAREQKKLDPLLTSGMLTPGS</sequence>
<evidence type="ECO:0000313" key="4">
    <source>
        <dbReference type="Proteomes" id="UP000054893"/>
    </source>
</evidence>
<protein>
    <submittedName>
        <fullName evidence="3">Tripartite tricarboxylate transporter family receptor</fullName>
    </submittedName>
</protein>
<dbReference type="Pfam" id="PF03401">
    <property type="entry name" value="TctC"/>
    <property type="match status" value="1"/>
</dbReference>
<organism evidence="3 4">
    <name type="scientific">Caballeronia sordidicola</name>
    <name type="common">Burkholderia sordidicola</name>
    <dbReference type="NCBI Taxonomy" id="196367"/>
    <lineage>
        <taxon>Bacteria</taxon>
        <taxon>Pseudomonadati</taxon>
        <taxon>Pseudomonadota</taxon>
        <taxon>Betaproteobacteria</taxon>
        <taxon>Burkholderiales</taxon>
        <taxon>Burkholderiaceae</taxon>
        <taxon>Caballeronia</taxon>
    </lineage>
</organism>
<dbReference type="Gene3D" id="3.40.190.10">
    <property type="entry name" value="Periplasmic binding protein-like II"/>
    <property type="match status" value="1"/>
</dbReference>
<evidence type="ECO:0000256" key="2">
    <source>
        <dbReference type="SAM" id="SignalP"/>
    </source>
</evidence>
<dbReference type="PANTHER" id="PTHR42928:SF5">
    <property type="entry name" value="BLR1237 PROTEIN"/>
    <property type="match status" value="1"/>
</dbReference>
<keyword evidence="3" id="KW-0675">Receptor</keyword>
<dbReference type="InterPro" id="IPR005064">
    <property type="entry name" value="BUG"/>
</dbReference>
<dbReference type="CDD" id="cd07012">
    <property type="entry name" value="PBP2_Bug_TTT"/>
    <property type="match status" value="1"/>
</dbReference>
<dbReference type="AlphaFoldDB" id="A0A158HZT3"/>
<dbReference type="OrthoDB" id="8678477at2"/>
<accession>A0A158HZT3</accession>
<dbReference type="InterPro" id="IPR042100">
    <property type="entry name" value="Bug_dom1"/>
</dbReference>
<dbReference type="Gene3D" id="3.40.190.150">
    <property type="entry name" value="Bordetella uptake gene, domain 1"/>
    <property type="match status" value="1"/>
</dbReference>
<gene>
    <name evidence="3" type="ORF">AWB64_05245</name>
</gene>
<feature type="signal peptide" evidence="2">
    <location>
        <begin position="1"/>
        <end position="29"/>
    </location>
</feature>
<dbReference type="RefSeq" id="WP_060858254.1">
    <property type="nucleotide sequence ID" value="NZ_FCOC02000023.1"/>
</dbReference>
<comment type="similarity">
    <text evidence="1">Belongs to the UPF0065 (bug) family.</text>
</comment>
<keyword evidence="2" id="KW-0732">Signal</keyword>
<reference evidence="3 4" key="1">
    <citation type="submission" date="2016-01" db="EMBL/GenBank/DDBJ databases">
        <authorList>
            <person name="Oliw E.H."/>
        </authorList>
    </citation>
    <scope>NUCLEOTIDE SEQUENCE [LARGE SCALE GENOMIC DNA]</scope>
    <source>
        <strain evidence="3">LMG 22029</strain>
    </source>
</reference>
<proteinExistence type="inferred from homology"/>
<dbReference type="PANTHER" id="PTHR42928">
    <property type="entry name" value="TRICARBOXYLATE-BINDING PROTEIN"/>
    <property type="match status" value="1"/>
</dbReference>
<evidence type="ECO:0000256" key="1">
    <source>
        <dbReference type="ARBA" id="ARBA00006987"/>
    </source>
</evidence>
<dbReference type="SUPFAM" id="SSF53850">
    <property type="entry name" value="Periplasmic binding protein-like II"/>
    <property type="match status" value="1"/>
</dbReference>
<dbReference type="EMBL" id="FCOC02000023">
    <property type="protein sequence ID" value="SAL49874.1"/>
    <property type="molecule type" value="Genomic_DNA"/>
</dbReference>
<evidence type="ECO:0000313" key="3">
    <source>
        <dbReference type="EMBL" id="SAL49874.1"/>
    </source>
</evidence>
<dbReference type="PIRSF" id="PIRSF017082">
    <property type="entry name" value="YflP"/>
    <property type="match status" value="1"/>
</dbReference>
<dbReference type="Proteomes" id="UP000054893">
    <property type="component" value="Unassembled WGS sequence"/>
</dbReference>
<feature type="chain" id="PRO_5007810617" evidence="2">
    <location>
        <begin position="30"/>
        <end position="330"/>
    </location>
</feature>
<name>A0A158HZT3_CABSO</name>